<evidence type="ECO:0000313" key="1">
    <source>
        <dbReference type="EMBL" id="KFK34502.1"/>
    </source>
</evidence>
<reference evidence="2" key="1">
    <citation type="journal article" date="2015" name="Nat. Plants">
        <title>Genome expansion of Arabis alpina linked with retrotransposition and reduced symmetric DNA methylation.</title>
        <authorList>
            <person name="Willing E.M."/>
            <person name="Rawat V."/>
            <person name="Mandakova T."/>
            <person name="Maumus F."/>
            <person name="James G.V."/>
            <person name="Nordstroem K.J."/>
            <person name="Becker C."/>
            <person name="Warthmann N."/>
            <person name="Chica C."/>
            <person name="Szarzynska B."/>
            <person name="Zytnicki M."/>
            <person name="Albani M.C."/>
            <person name="Kiefer C."/>
            <person name="Bergonzi S."/>
            <person name="Castaings L."/>
            <person name="Mateos J.L."/>
            <person name="Berns M.C."/>
            <person name="Bujdoso N."/>
            <person name="Piofczyk T."/>
            <person name="de Lorenzo L."/>
            <person name="Barrero-Sicilia C."/>
            <person name="Mateos I."/>
            <person name="Piednoel M."/>
            <person name="Hagmann J."/>
            <person name="Chen-Min-Tao R."/>
            <person name="Iglesias-Fernandez R."/>
            <person name="Schuster S.C."/>
            <person name="Alonso-Blanco C."/>
            <person name="Roudier F."/>
            <person name="Carbonero P."/>
            <person name="Paz-Ares J."/>
            <person name="Davis S.J."/>
            <person name="Pecinka A."/>
            <person name="Quesneville H."/>
            <person name="Colot V."/>
            <person name="Lysak M.A."/>
            <person name="Weigel D."/>
            <person name="Coupland G."/>
            <person name="Schneeberger K."/>
        </authorList>
    </citation>
    <scope>NUCLEOTIDE SEQUENCE [LARGE SCALE GENOMIC DNA]</scope>
    <source>
        <strain evidence="2">cv. Pajares</strain>
    </source>
</reference>
<dbReference type="EMBL" id="CM002873">
    <property type="protein sequence ID" value="KFK34502.1"/>
    <property type="molecule type" value="Genomic_DNA"/>
</dbReference>
<dbReference type="eggNOG" id="KOG1051">
    <property type="taxonomic scope" value="Eukaryota"/>
</dbReference>
<evidence type="ECO:0000313" key="2">
    <source>
        <dbReference type="Proteomes" id="UP000029120"/>
    </source>
</evidence>
<accession>A0A087GXA0</accession>
<gene>
    <name evidence="1" type="ordered locus">AALP_Aa5g153700</name>
</gene>
<organism evidence="1 2">
    <name type="scientific">Arabis alpina</name>
    <name type="common">Alpine rock-cress</name>
    <dbReference type="NCBI Taxonomy" id="50452"/>
    <lineage>
        <taxon>Eukaryota</taxon>
        <taxon>Viridiplantae</taxon>
        <taxon>Streptophyta</taxon>
        <taxon>Embryophyta</taxon>
        <taxon>Tracheophyta</taxon>
        <taxon>Spermatophyta</taxon>
        <taxon>Magnoliopsida</taxon>
        <taxon>eudicotyledons</taxon>
        <taxon>Gunneridae</taxon>
        <taxon>Pentapetalae</taxon>
        <taxon>rosids</taxon>
        <taxon>malvids</taxon>
        <taxon>Brassicales</taxon>
        <taxon>Brassicaceae</taxon>
        <taxon>Arabideae</taxon>
        <taxon>Arabis</taxon>
    </lineage>
</organism>
<name>A0A087GXA0_ARAAL</name>
<dbReference type="Proteomes" id="UP000029120">
    <property type="component" value="Chromosome 5"/>
</dbReference>
<keyword evidence="2" id="KW-1185">Reference proteome</keyword>
<protein>
    <submittedName>
        <fullName evidence="1">Uncharacterized protein</fullName>
    </submittedName>
</protein>
<proteinExistence type="predicted"/>
<dbReference type="AlphaFoldDB" id="A0A087GXA0"/>
<sequence length="92" mass="10194">MPNMVEGGLESVSKKKQLKFGPRGSFVKLNSLIKDKKNLLLVGICGGEALKTFTDSINREKLGVLPLEISGLSVVSIEKGLMKFWLMDRETR</sequence>
<dbReference type="Gramene" id="KFK34502">
    <property type="protein sequence ID" value="KFK34502"/>
    <property type="gene ID" value="AALP_AA5G153700"/>
</dbReference>